<dbReference type="AlphaFoldDB" id="C1N9E9"/>
<keyword evidence="13" id="KW-0804">Transcription</keyword>
<evidence type="ECO:0000256" key="16">
    <source>
        <dbReference type="ARBA" id="ARBA00023315"/>
    </source>
</evidence>
<evidence type="ECO:0000256" key="1">
    <source>
        <dbReference type="ARBA" id="ARBA00004123"/>
    </source>
</evidence>
<dbReference type="Proteomes" id="UP000001876">
    <property type="component" value="Unassembled WGS sequence"/>
</dbReference>
<dbReference type="InterPro" id="IPR036388">
    <property type="entry name" value="WH-like_DNA-bd_sf"/>
</dbReference>
<dbReference type="EC" id="2.3.1.48" evidence="3"/>
<dbReference type="SUPFAM" id="SSF54160">
    <property type="entry name" value="Chromo domain-like"/>
    <property type="match status" value="1"/>
</dbReference>
<dbReference type="Pfam" id="PF01853">
    <property type="entry name" value="MOZ_SAS"/>
    <property type="match status" value="1"/>
</dbReference>
<evidence type="ECO:0000256" key="12">
    <source>
        <dbReference type="ARBA" id="ARBA00023159"/>
    </source>
</evidence>
<evidence type="ECO:0000256" key="28">
    <source>
        <dbReference type="PIRSR" id="PIRSR602717-51"/>
    </source>
</evidence>
<dbReference type="OMA" id="EGRLWIC"/>
<organism evidence="31">
    <name type="scientific">Micromonas pusilla (strain CCMP1545)</name>
    <name type="common">Picoplanktonic green alga</name>
    <dbReference type="NCBI Taxonomy" id="564608"/>
    <lineage>
        <taxon>Eukaryota</taxon>
        <taxon>Viridiplantae</taxon>
        <taxon>Chlorophyta</taxon>
        <taxon>Mamiellophyceae</taxon>
        <taxon>Mamiellales</taxon>
        <taxon>Mamiellaceae</taxon>
        <taxon>Micromonas</taxon>
    </lineage>
</organism>
<dbReference type="InterPro" id="IPR050603">
    <property type="entry name" value="MYST_HAT"/>
</dbReference>
<feature type="non-terminal residue" evidence="30">
    <location>
        <position position="323"/>
    </location>
</feature>
<evidence type="ECO:0000256" key="4">
    <source>
        <dbReference type="ARBA" id="ARBA00022255"/>
    </source>
</evidence>
<comment type="subcellular location">
    <subcellularLocation>
        <location evidence="1">Nucleus</location>
    </subcellularLocation>
</comment>
<evidence type="ECO:0000256" key="22">
    <source>
        <dbReference type="ARBA" id="ARBA00047787"/>
    </source>
</evidence>
<evidence type="ECO:0000256" key="3">
    <source>
        <dbReference type="ARBA" id="ARBA00013184"/>
    </source>
</evidence>
<keyword evidence="15" id="KW-0539">Nucleus</keyword>
<evidence type="ECO:0000256" key="13">
    <source>
        <dbReference type="ARBA" id="ARBA00023163"/>
    </source>
</evidence>
<dbReference type="EMBL" id="GG663751">
    <property type="protein sequence ID" value="EEH51343.1"/>
    <property type="molecule type" value="Genomic_DNA"/>
</dbReference>
<evidence type="ECO:0000313" key="30">
    <source>
        <dbReference type="EMBL" id="EEH51343.1"/>
    </source>
</evidence>
<evidence type="ECO:0000256" key="5">
    <source>
        <dbReference type="ARBA" id="ARBA00022679"/>
    </source>
</evidence>
<reference evidence="30 31" key="1">
    <citation type="journal article" date="2009" name="Science">
        <title>Green evolution and dynamic adaptations revealed by genomes of the marine picoeukaryotes Micromonas.</title>
        <authorList>
            <person name="Worden A.Z."/>
            <person name="Lee J.H."/>
            <person name="Mock T."/>
            <person name="Rouze P."/>
            <person name="Simmons M.P."/>
            <person name="Aerts A.L."/>
            <person name="Allen A.E."/>
            <person name="Cuvelier M.L."/>
            <person name="Derelle E."/>
            <person name="Everett M.V."/>
            <person name="Foulon E."/>
            <person name="Grimwood J."/>
            <person name="Gundlach H."/>
            <person name="Henrissat B."/>
            <person name="Napoli C."/>
            <person name="McDonald S.M."/>
            <person name="Parker M.S."/>
            <person name="Rombauts S."/>
            <person name="Salamov A."/>
            <person name="Von Dassow P."/>
            <person name="Badger J.H."/>
            <person name="Coutinho P.M."/>
            <person name="Demir E."/>
            <person name="Dubchak I."/>
            <person name="Gentemann C."/>
            <person name="Eikrem W."/>
            <person name="Gready J.E."/>
            <person name="John U."/>
            <person name="Lanier W."/>
            <person name="Lindquist E.A."/>
            <person name="Lucas S."/>
            <person name="Mayer K.F."/>
            <person name="Moreau H."/>
            <person name="Not F."/>
            <person name="Otillar R."/>
            <person name="Panaud O."/>
            <person name="Pangilinan J."/>
            <person name="Paulsen I."/>
            <person name="Piegu B."/>
            <person name="Poliakov A."/>
            <person name="Robbens S."/>
            <person name="Schmutz J."/>
            <person name="Toulza E."/>
            <person name="Wyss T."/>
            <person name="Zelensky A."/>
            <person name="Zhou K."/>
            <person name="Armbrust E.V."/>
            <person name="Bhattacharya D."/>
            <person name="Goodenough U.W."/>
            <person name="Van de Peer Y."/>
            <person name="Grigoriev I.V."/>
        </authorList>
    </citation>
    <scope>NUCLEOTIDE SEQUENCE [LARGE SCALE GENOMIC DNA]</scope>
    <source>
        <strain evidence="30 31">CCMP1545</strain>
    </source>
</reference>
<dbReference type="eggNOG" id="KOG2747">
    <property type="taxonomic scope" value="Eukaryota"/>
</dbReference>
<keyword evidence="14" id="KW-0234">DNA repair</keyword>
<dbReference type="SUPFAM" id="SSF55729">
    <property type="entry name" value="Acyl-CoA N-acyltransferases (Nat)"/>
    <property type="match status" value="1"/>
</dbReference>
<evidence type="ECO:0000256" key="10">
    <source>
        <dbReference type="ARBA" id="ARBA00022990"/>
    </source>
</evidence>
<dbReference type="CDD" id="cd04301">
    <property type="entry name" value="NAT_SF"/>
    <property type="match status" value="1"/>
</dbReference>
<dbReference type="PANTHER" id="PTHR10615:SF219">
    <property type="entry name" value="HISTONE ACETYLTRANSFERASE KAT5"/>
    <property type="match status" value="1"/>
</dbReference>
<evidence type="ECO:0000256" key="15">
    <source>
        <dbReference type="ARBA" id="ARBA00023242"/>
    </source>
</evidence>
<keyword evidence="31" id="KW-1185">Reference proteome</keyword>
<dbReference type="GO" id="GO:0006357">
    <property type="term" value="P:regulation of transcription by RNA polymerase II"/>
    <property type="evidence" value="ECO:0007669"/>
    <property type="project" value="UniProtKB-ARBA"/>
</dbReference>
<evidence type="ECO:0000256" key="20">
    <source>
        <dbReference type="ARBA" id="ARBA00047557"/>
    </source>
</evidence>
<dbReference type="RefSeq" id="XP_003064438.1">
    <property type="nucleotide sequence ID" value="XM_003064392.1"/>
</dbReference>
<keyword evidence="9" id="KW-0862">Zinc</keyword>
<evidence type="ECO:0000256" key="7">
    <source>
        <dbReference type="ARBA" id="ARBA00022763"/>
    </source>
</evidence>
<dbReference type="FunFam" id="3.40.630.30:FF:000002">
    <property type="entry name" value="Histone acetyltransferase"/>
    <property type="match status" value="1"/>
</dbReference>
<dbReference type="KEGG" id="mpp:MICPUCDRAFT_3400"/>
<dbReference type="Gene3D" id="3.40.630.30">
    <property type="match status" value="1"/>
</dbReference>
<feature type="non-terminal residue" evidence="30">
    <location>
        <position position="1"/>
    </location>
</feature>
<keyword evidence="6" id="KW-0479">Metal-binding</keyword>
<sequence>YYVHYVDYNKRCDQWVKASNVRELTELEKNAGAGGFVGQAAGRKLTRTQKRRLNEMNHVEVAPEDMFPIERLIEQEHEEKTKVKNVNTVEMGKYEMDCWYYSPYPEEFCSRQKLFVCEFCLKYMRKKKTLLRHRAKCPLSHPPGNEIYRQPLEPNAAPGAPTLAMFEVDGAKAGVYCQNLCLLSKLFLDHKTLYYDVEPFLFYVLCERDNDTPEGNYHLVGYFSKEKHSQESYNLACILTLPPYQRRGYGKFLIEFSYELSKREGRPGTPERPLSDLGQVSYRSYWSKVILRLLYEHKGKVTVSDVSRMTAITTDDVVTTLQA</sequence>
<protein>
    <recommendedName>
        <fullName evidence="4">Histone acetyltransferase ESA1</fullName>
        <ecNumber evidence="3">2.3.1.48</ecNumber>
    </recommendedName>
    <alternativeName>
        <fullName evidence="24">Histone acetyltransferase esa1</fullName>
    </alternativeName>
    <alternativeName>
        <fullName evidence="17 25">protein 2-hydroxyisobutyryltransferase ESA1</fullName>
    </alternativeName>
    <alternativeName>
        <fullName evidence="19 26">protein acetyltransferase ESA1</fullName>
    </alternativeName>
    <alternativeName>
        <fullName evidence="18 27">protein crotonyltransferase ESA1</fullName>
    </alternativeName>
</protein>
<evidence type="ECO:0000259" key="29">
    <source>
        <dbReference type="PROSITE" id="PS51726"/>
    </source>
</evidence>
<dbReference type="InterPro" id="IPR040706">
    <property type="entry name" value="Zf-MYST"/>
</dbReference>
<evidence type="ECO:0000256" key="27">
    <source>
        <dbReference type="ARBA" id="ARBA00077673"/>
    </source>
</evidence>
<dbReference type="STRING" id="564608.C1N9E9"/>
<dbReference type="Gene3D" id="2.30.30.140">
    <property type="match status" value="1"/>
</dbReference>
<dbReference type="InterPro" id="IPR002717">
    <property type="entry name" value="HAT_MYST-type"/>
</dbReference>
<comment type="catalytic activity">
    <reaction evidence="23">
        <text>L-lysyl-[histone] + acetyl-CoA = N(6)-acetyl-L-lysyl-[histone] + CoA + H(+)</text>
        <dbReference type="Rhea" id="RHEA:21992"/>
        <dbReference type="Rhea" id="RHEA-COMP:9845"/>
        <dbReference type="Rhea" id="RHEA-COMP:11338"/>
        <dbReference type="ChEBI" id="CHEBI:15378"/>
        <dbReference type="ChEBI" id="CHEBI:29969"/>
        <dbReference type="ChEBI" id="CHEBI:57287"/>
        <dbReference type="ChEBI" id="CHEBI:57288"/>
        <dbReference type="ChEBI" id="CHEBI:61930"/>
        <dbReference type="EC" id="2.3.1.48"/>
    </reaction>
    <physiologicalReaction direction="left-to-right" evidence="23">
        <dbReference type="Rhea" id="RHEA:21993"/>
    </physiologicalReaction>
</comment>
<dbReference type="GO" id="GO:0008270">
    <property type="term" value="F:zinc ion binding"/>
    <property type="evidence" value="ECO:0007669"/>
    <property type="project" value="UniProtKB-KW"/>
</dbReference>
<evidence type="ECO:0000256" key="8">
    <source>
        <dbReference type="ARBA" id="ARBA00022771"/>
    </source>
</evidence>
<keyword evidence="12" id="KW-0010">Activator</keyword>
<evidence type="ECO:0000256" key="11">
    <source>
        <dbReference type="ARBA" id="ARBA00023015"/>
    </source>
</evidence>
<evidence type="ECO:0000256" key="21">
    <source>
        <dbReference type="ARBA" id="ARBA00047752"/>
    </source>
</evidence>
<dbReference type="Gene3D" id="1.10.10.10">
    <property type="entry name" value="Winged helix-like DNA-binding domain superfamily/Winged helix DNA-binding domain"/>
    <property type="match status" value="1"/>
</dbReference>
<dbReference type="GO" id="GO:0005634">
    <property type="term" value="C:nucleus"/>
    <property type="evidence" value="ECO:0007669"/>
    <property type="project" value="UniProtKB-SubCell"/>
</dbReference>
<evidence type="ECO:0000256" key="9">
    <source>
        <dbReference type="ARBA" id="ARBA00022833"/>
    </source>
</evidence>
<keyword evidence="8" id="KW-0863">Zinc-finger</keyword>
<evidence type="ECO:0000256" key="24">
    <source>
        <dbReference type="ARBA" id="ARBA00074445"/>
    </source>
</evidence>
<dbReference type="FunFam" id="3.30.60.60:FF:000001">
    <property type="entry name" value="Histone acetyltransferase"/>
    <property type="match status" value="1"/>
</dbReference>
<dbReference type="InterPro" id="IPR025995">
    <property type="entry name" value="Tudor-knot"/>
</dbReference>
<evidence type="ECO:0000256" key="23">
    <source>
        <dbReference type="ARBA" id="ARBA00048940"/>
    </source>
</evidence>
<dbReference type="GO" id="GO:0006281">
    <property type="term" value="P:DNA repair"/>
    <property type="evidence" value="ECO:0007669"/>
    <property type="project" value="UniProtKB-KW"/>
</dbReference>
<comment type="catalytic activity">
    <reaction evidence="21">
        <text>(2E)-butenoyl-CoA + L-lysyl-[protein] = N(6)-(2E)-butenoyl-L-lysyl-[protein] + CoA + H(+)</text>
        <dbReference type="Rhea" id="RHEA:53908"/>
        <dbReference type="Rhea" id="RHEA-COMP:9752"/>
        <dbReference type="Rhea" id="RHEA-COMP:13707"/>
        <dbReference type="ChEBI" id="CHEBI:15378"/>
        <dbReference type="ChEBI" id="CHEBI:29969"/>
        <dbReference type="ChEBI" id="CHEBI:57287"/>
        <dbReference type="ChEBI" id="CHEBI:57332"/>
        <dbReference type="ChEBI" id="CHEBI:137954"/>
    </reaction>
    <physiologicalReaction direction="left-to-right" evidence="21">
        <dbReference type="Rhea" id="RHEA:53909"/>
    </physiologicalReaction>
</comment>
<dbReference type="GO" id="GO:0106226">
    <property type="term" value="F:peptide 2-hydroxyisobutyryltransferase activity"/>
    <property type="evidence" value="ECO:0007669"/>
    <property type="project" value="RHEA"/>
</dbReference>
<comment type="catalytic activity">
    <reaction evidence="20">
        <text>2-hydroxyisobutanoyl-CoA + L-lysyl-[protein] = N(6)-(2-hydroxyisobutanoyl)-L-lysyl-[protein] + CoA + H(+)</text>
        <dbReference type="Rhea" id="RHEA:24180"/>
        <dbReference type="Rhea" id="RHEA-COMP:9752"/>
        <dbReference type="Rhea" id="RHEA-COMP:15921"/>
        <dbReference type="ChEBI" id="CHEBI:15378"/>
        <dbReference type="ChEBI" id="CHEBI:29969"/>
        <dbReference type="ChEBI" id="CHEBI:57287"/>
        <dbReference type="ChEBI" id="CHEBI:131780"/>
        <dbReference type="ChEBI" id="CHEBI:144968"/>
    </reaction>
    <physiologicalReaction direction="left-to-right" evidence="20">
        <dbReference type="Rhea" id="RHEA:24181"/>
    </physiologicalReaction>
</comment>
<feature type="active site" description="Proton donor/acceptor" evidence="28">
    <location>
        <position position="271"/>
    </location>
</feature>
<comment type="catalytic activity">
    <reaction evidence="22">
        <text>L-lysyl-[protein] + acetyl-CoA = N(6)-acetyl-L-lysyl-[protein] + CoA + H(+)</text>
        <dbReference type="Rhea" id="RHEA:45948"/>
        <dbReference type="Rhea" id="RHEA-COMP:9752"/>
        <dbReference type="Rhea" id="RHEA-COMP:10731"/>
        <dbReference type="ChEBI" id="CHEBI:15378"/>
        <dbReference type="ChEBI" id="CHEBI:29969"/>
        <dbReference type="ChEBI" id="CHEBI:57287"/>
        <dbReference type="ChEBI" id="CHEBI:57288"/>
        <dbReference type="ChEBI" id="CHEBI:61930"/>
    </reaction>
    <physiologicalReaction direction="left-to-right" evidence="22">
        <dbReference type="Rhea" id="RHEA:45949"/>
    </physiologicalReaction>
</comment>
<keyword evidence="7" id="KW-0227">DNA damage</keyword>
<dbReference type="Gene3D" id="3.30.60.60">
    <property type="entry name" value="N-acetyl transferase-like"/>
    <property type="match status" value="1"/>
</dbReference>
<dbReference type="GO" id="GO:0010485">
    <property type="term" value="F:histone H4 acetyltransferase activity"/>
    <property type="evidence" value="ECO:0007669"/>
    <property type="project" value="UniProtKB-ARBA"/>
</dbReference>
<dbReference type="FunFam" id="1.10.10.10:FF:000526">
    <property type="entry name" value="Histone acetyltransferase"/>
    <property type="match status" value="1"/>
</dbReference>
<dbReference type="Pfam" id="PF11717">
    <property type="entry name" value="Tudor-knot"/>
    <property type="match status" value="1"/>
</dbReference>
<evidence type="ECO:0000256" key="19">
    <source>
        <dbReference type="ARBA" id="ARBA00031553"/>
    </source>
</evidence>
<proteinExistence type="inferred from homology"/>
<keyword evidence="16" id="KW-0012">Acyltransferase</keyword>
<comment type="similarity">
    <text evidence="2">Belongs to the MYST (SAS/MOZ) family.</text>
</comment>
<evidence type="ECO:0000256" key="14">
    <source>
        <dbReference type="ARBA" id="ARBA00023204"/>
    </source>
</evidence>
<evidence type="ECO:0000256" key="6">
    <source>
        <dbReference type="ARBA" id="ARBA00022723"/>
    </source>
</evidence>
<keyword evidence="10" id="KW-0007">Acetylation</keyword>
<dbReference type="InterPro" id="IPR016181">
    <property type="entry name" value="Acyl_CoA_acyltransferase"/>
</dbReference>
<evidence type="ECO:0000313" key="31">
    <source>
        <dbReference type="Proteomes" id="UP000001876"/>
    </source>
</evidence>
<dbReference type="PROSITE" id="PS51726">
    <property type="entry name" value="MYST_HAT"/>
    <property type="match status" value="1"/>
</dbReference>
<evidence type="ECO:0000256" key="18">
    <source>
        <dbReference type="ARBA" id="ARBA00031133"/>
    </source>
</evidence>
<gene>
    <name evidence="30" type="ORF">MICPUCDRAFT_3400</name>
</gene>
<name>C1N9E9_MICPC</name>
<dbReference type="OrthoDB" id="787137at2759"/>
<keyword evidence="5" id="KW-0808">Transferase</keyword>
<dbReference type="InterPro" id="IPR016197">
    <property type="entry name" value="Chromo-like_dom_sf"/>
</dbReference>
<dbReference type="PANTHER" id="PTHR10615">
    <property type="entry name" value="HISTONE ACETYLTRANSFERASE"/>
    <property type="match status" value="1"/>
</dbReference>
<dbReference type="GO" id="GO:0140064">
    <property type="term" value="F:peptide crotonyltransferase activity"/>
    <property type="evidence" value="ECO:0007669"/>
    <property type="project" value="RHEA"/>
</dbReference>
<evidence type="ECO:0000256" key="17">
    <source>
        <dbReference type="ARBA" id="ARBA00031065"/>
    </source>
</evidence>
<evidence type="ECO:0000256" key="25">
    <source>
        <dbReference type="ARBA" id="ARBA00075313"/>
    </source>
</evidence>
<accession>C1N9E9</accession>
<feature type="domain" description="MYST-type HAT" evidence="29">
    <location>
        <begin position="81"/>
        <end position="323"/>
    </location>
</feature>
<evidence type="ECO:0000256" key="26">
    <source>
        <dbReference type="ARBA" id="ARBA00076782"/>
    </source>
</evidence>
<dbReference type="GeneID" id="9690051"/>
<keyword evidence="11" id="KW-0805">Transcription regulation</keyword>
<dbReference type="Pfam" id="PF17772">
    <property type="entry name" value="zf-MYST"/>
    <property type="match status" value="1"/>
</dbReference>
<evidence type="ECO:0000256" key="2">
    <source>
        <dbReference type="ARBA" id="ARBA00010107"/>
    </source>
</evidence>
<dbReference type="GO" id="GO:0035267">
    <property type="term" value="C:NuA4 histone acetyltransferase complex"/>
    <property type="evidence" value="ECO:0007669"/>
    <property type="project" value="UniProtKB-ARBA"/>
</dbReference>